<reference evidence="1" key="1">
    <citation type="journal article" date="2017" name="Nature">
        <title>The sunflower genome provides insights into oil metabolism, flowering and Asterid evolution.</title>
        <authorList>
            <person name="Badouin H."/>
            <person name="Gouzy J."/>
            <person name="Grassa C.J."/>
            <person name="Murat F."/>
            <person name="Staton S.E."/>
            <person name="Cottret L."/>
            <person name="Lelandais-Briere C."/>
            <person name="Owens G.L."/>
            <person name="Carrere S."/>
            <person name="Mayjonade B."/>
            <person name="Legrand L."/>
            <person name="Gill N."/>
            <person name="Kane N.C."/>
            <person name="Bowers J.E."/>
            <person name="Hubner S."/>
            <person name="Bellec A."/>
            <person name="Berard A."/>
            <person name="Berges H."/>
            <person name="Blanchet N."/>
            <person name="Boniface M.C."/>
            <person name="Brunel D."/>
            <person name="Catrice O."/>
            <person name="Chaidir N."/>
            <person name="Claudel C."/>
            <person name="Donnadieu C."/>
            <person name="Faraut T."/>
            <person name="Fievet G."/>
            <person name="Helmstetter N."/>
            <person name="King M."/>
            <person name="Knapp S.J."/>
            <person name="Lai Z."/>
            <person name="Le Paslier M.C."/>
            <person name="Lippi Y."/>
            <person name="Lorenzon L."/>
            <person name="Mandel J.R."/>
            <person name="Marage G."/>
            <person name="Marchand G."/>
            <person name="Marquand E."/>
            <person name="Bret-Mestries E."/>
            <person name="Morien E."/>
            <person name="Nambeesan S."/>
            <person name="Nguyen T."/>
            <person name="Pegot-Espagnet P."/>
            <person name="Pouilly N."/>
            <person name="Raftis F."/>
            <person name="Sallet E."/>
            <person name="Schiex T."/>
            <person name="Thomas J."/>
            <person name="Vandecasteele C."/>
            <person name="Vares D."/>
            <person name="Vear F."/>
            <person name="Vautrin S."/>
            <person name="Crespi M."/>
            <person name="Mangin B."/>
            <person name="Burke J.M."/>
            <person name="Salse J."/>
            <person name="Munos S."/>
            <person name="Vincourt P."/>
            <person name="Rieseberg L.H."/>
            <person name="Langlade N.B."/>
        </authorList>
    </citation>
    <scope>NUCLEOTIDE SEQUENCE</scope>
    <source>
        <tissue evidence="1">Leaves</tissue>
    </source>
</reference>
<dbReference type="Proteomes" id="UP000215914">
    <property type="component" value="Unassembled WGS sequence"/>
</dbReference>
<name>A0A9K3N3N0_HELAN</name>
<sequence length="84" mass="10172">MYRIKYCMFVYSLQLQEKKKLEEEPKGLLSDQLVVASLIWHEEHWTGLCLHHRVYEPKKVTAQVRNSNHKRFLDPLEFALWQIC</sequence>
<reference evidence="1" key="2">
    <citation type="submission" date="2020-06" db="EMBL/GenBank/DDBJ databases">
        <title>Helianthus annuus Genome sequencing and assembly Release 2.</title>
        <authorList>
            <person name="Gouzy J."/>
            <person name="Langlade N."/>
            <person name="Munos S."/>
        </authorList>
    </citation>
    <scope>NUCLEOTIDE SEQUENCE</scope>
    <source>
        <tissue evidence="1">Leaves</tissue>
    </source>
</reference>
<proteinExistence type="predicted"/>
<evidence type="ECO:0000313" key="2">
    <source>
        <dbReference type="Proteomes" id="UP000215914"/>
    </source>
</evidence>
<dbReference type="EMBL" id="MNCJ02000325">
    <property type="protein sequence ID" value="KAF5785258.1"/>
    <property type="molecule type" value="Genomic_DNA"/>
</dbReference>
<accession>A0A9K3N3N0</accession>
<gene>
    <name evidence="1" type="ORF">HanXRQr2_Chr10g0426511</name>
</gene>
<evidence type="ECO:0000313" key="1">
    <source>
        <dbReference type="EMBL" id="KAF5785258.1"/>
    </source>
</evidence>
<dbReference type="AlphaFoldDB" id="A0A9K3N3N0"/>
<protein>
    <submittedName>
        <fullName evidence="1">Uncharacterized protein</fullName>
    </submittedName>
</protein>
<comment type="caution">
    <text evidence="1">The sequence shown here is derived from an EMBL/GenBank/DDBJ whole genome shotgun (WGS) entry which is preliminary data.</text>
</comment>
<organism evidence="1 2">
    <name type="scientific">Helianthus annuus</name>
    <name type="common">Common sunflower</name>
    <dbReference type="NCBI Taxonomy" id="4232"/>
    <lineage>
        <taxon>Eukaryota</taxon>
        <taxon>Viridiplantae</taxon>
        <taxon>Streptophyta</taxon>
        <taxon>Embryophyta</taxon>
        <taxon>Tracheophyta</taxon>
        <taxon>Spermatophyta</taxon>
        <taxon>Magnoliopsida</taxon>
        <taxon>eudicotyledons</taxon>
        <taxon>Gunneridae</taxon>
        <taxon>Pentapetalae</taxon>
        <taxon>asterids</taxon>
        <taxon>campanulids</taxon>
        <taxon>Asterales</taxon>
        <taxon>Asteraceae</taxon>
        <taxon>Asteroideae</taxon>
        <taxon>Heliantheae alliance</taxon>
        <taxon>Heliantheae</taxon>
        <taxon>Helianthus</taxon>
    </lineage>
</organism>
<dbReference type="Gramene" id="mRNA:HanXRQr2_Chr10g0426511">
    <property type="protein sequence ID" value="mRNA:HanXRQr2_Chr10g0426511"/>
    <property type="gene ID" value="HanXRQr2_Chr10g0426511"/>
</dbReference>
<keyword evidence="2" id="KW-1185">Reference proteome</keyword>